<reference evidence="4" key="1">
    <citation type="journal article" date="2021" name="PeerJ">
        <title>Extensive microbial diversity within the chicken gut microbiome revealed by metagenomics and culture.</title>
        <authorList>
            <person name="Gilroy R."/>
            <person name="Ravi A."/>
            <person name="Getino M."/>
            <person name="Pursley I."/>
            <person name="Horton D.L."/>
            <person name="Alikhan N.F."/>
            <person name="Baker D."/>
            <person name="Gharbi K."/>
            <person name="Hall N."/>
            <person name="Watson M."/>
            <person name="Adriaenssens E.M."/>
            <person name="Foster-Nyarko E."/>
            <person name="Jarju S."/>
            <person name="Secka A."/>
            <person name="Antonio M."/>
            <person name="Oren A."/>
            <person name="Chaudhuri R.R."/>
            <person name="La Ragione R."/>
            <person name="Hildebrand F."/>
            <person name="Pallen M.J."/>
        </authorList>
    </citation>
    <scope>NUCLEOTIDE SEQUENCE</scope>
    <source>
        <strain evidence="4">ChiGjej4B4-7305</strain>
    </source>
</reference>
<feature type="transmembrane region" description="Helical" evidence="2">
    <location>
        <begin position="1095"/>
        <end position="1115"/>
    </location>
</feature>
<keyword evidence="2" id="KW-1133">Transmembrane helix</keyword>
<name>A0A9D2J5D1_9MICO</name>
<dbReference type="Gene3D" id="3.60.21.10">
    <property type="match status" value="1"/>
</dbReference>
<evidence type="ECO:0000256" key="1">
    <source>
        <dbReference type="SAM" id="MobiDB-lite"/>
    </source>
</evidence>
<feature type="non-terminal residue" evidence="4">
    <location>
        <position position="1"/>
    </location>
</feature>
<feature type="region of interest" description="Disordered" evidence="1">
    <location>
        <begin position="1022"/>
        <end position="1090"/>
    </location>
</feature>
<organism evidence="4 5">
    <name type="scientific">Candidatus Ruania gallistercoris</name>
    <dbReference type="NCBI Taxonomy" id="2838746"/>
    <lineage>
        <taxon>Bacteria</taxon>
        <taxon>Bacillati</taxon>
        <taxon>Actinomycetota</taxon>
        <taxon>Actinomycetes</taxon>
        <taxon>Micrococcales</taxon>
        <taxon>Ruaniaceae</taxon>
        <taxon>Ruania</taxon>
    </lineage>
</organism>
<feature type="compositionally biased region" description="Acidic residues" evidence="1">
    <location>
        <begin position="1040"/>
        <end position="1049"/>
    </location>
</feature>
<feature type="domain" description="LTD" evidence="3">
    <location>
        <begin position="74"/>
        <end position="198"/>
    </location>
</feature>
<protein>
    <submittedName>
        <fullName evidence="4">Lamin tail domain-containing protein</fullName>
    </submittedName>
</protein>
<sequence length="1126" mass="120878">TNLAGYNYGAILEDASGQRVDAIGFYHEDVNNDCDVEGEWLQDALQHRLDESHQRVSNTGDIEADWIIAPRTVGEPNATEQDVPRIDNGLRISEFTNGGDTSTWDQYVEVTNYGDDTVDMTGYQLFRCGENGTQYLQLGALPEGTTLDPGESYLAARANGAHADEADITYGTAMHWRDSGAMLLTAEDEIIDRVGVYNNKNSACNDGRPIHEKLNHFDNTTHQRISDTGDNLTDFIQTATRTPGVEDPSTEYEPVPEWGGFRDVRISEITAAGPAGGSDEFFELGNYGDQPVDLSGWSAYRCFGTGQPGVGESVQIADLDATIEPGQTYLGVSAGAPAALQEIADGVYETGLNHTDGYGLYLTDENNQLVDAFASYDVIVDQYTPCRLGEEARNWTKTDEGESYTRAQATGDNELDFVVTAERTPGELIDAEIVDPTEPLPGELDPVEVDTNHMPGTPVTTDTGDATGITTSDQSGSTLEVTARVADLRETSDAVVREGVSPVPVPETLEIDGEQIVAEPGEVTASGTGYPFQRFEIAATEDAEFVWHGTATARNELQLLIWSDGAWQGADTAVPSADGDLTLATDVPPSAISEGTAHLLVIDGPRTEGGLIEEIGVHDNAFADPGSYDVAINHMPDTQFLAEGFRDVFRQQATWVIANAAARNIGYSTLTGDIVENWMNGNHPQERADREFQAAQNIIDLLNEADVPNGVLPGNHDNFWGRDNTLYNEYFGPSMFEEESWYGQAWAPGDNSAHTDYFSEGDVDFLVISLPYRPSNEQLAWASEQAAAHPEHSVVVSTHSYLHTSGVRDNVDLRHPATGEAVWETIVAPNDNVFLVLGGHYHGVSTQYGDPVTGEQTDATEVTPGTVAVENVGASGRMVVEMLADYQGYRSTQAEDPTVTRDDWLDRDTGFQRLLQLDLDAGLMAVNAYSPTLDTFESWRYDEPAYRGDDARYDASDEEFVVEVDLVRSTTLQPAMWAVTGPAEEIDGGTVAPGESAQVQLPTATDVDRLWYARVDDADGNTVTSVPAVLPAASTPTDPPTDDPDEEPTDGGGEPGDGSDSAEDGSGAGSAGDPDADNPEAGAGSDDGSGLPVTGATVLGLAVVALLLLAAGLLLRRRVAAARAQA</sequence>
<dbReference type="EMBL" id="DXBY01000306">
    <property type="protein sequence ID" value="HIZ37625.1"/>
    <property type="molecule type" value="Genomic_DNA"/>
</dbReference>
<dbReference type="InterPro" id="IPR036415">
    <property type="entry name" value="Lamin_tail_dom_sf"/>
</dbReference>
<feature type="compositionally biased region" description="Low complexity" evidence="1">
    <location>
        <begin position="460"/>
        <end position="471"/>
    </location>
</feature>
<dbReference type="PANTHER" id="PTHR43143:SF5">
    <property type="entry name" value="SECRETED PROTEIN"/>
    <property type="match status" value="1"/>
</dbReference>
<dbReference type="Pfam" id="PF00932">
    <property type="entry name" value="LTD"/>
    <property type="match status" value="2"/>
</dbReference>
<evidence type="ECO:0000313" key="5">
    <source>
        <dbReference type="Proteomes" id="UP000824037"/>
    </source>
</evidence>
<keyword evidence="2" id="KW-0472">Membrane</keyword>
<evidence type="ECO:0000256" key="2">
    <source>
        <dbReference type="SAM" id="Phobius"/>
    </source>
</evidence>
<dbReference type="PANTHER" id="PTHR43143">
    <property type="entry name" value="METALLOPHOSPHOESTERASE, CALCINEURIN SUPERFAMILY"/>
    <property type="match status" value="1"/>
</dbReference>
<dbReference type="InterPro" id="IPR001322">
    <property type="entry name" value="Lamin_tail_dom"/>
</dbReference>
<evidence type="ECO:0000313" key="4">
    <source>
        <dbReference type="EMBL" id="HIZ37625.1"/>
    </source>
</evidence>
<proteinExistence type="predicted"/>
<dbReference type="AlphaFoldDB" id="A0A9D2J5D1"/>
<accession>A0A9D2J5D1</accession>
<dbReference type="InterPro" id="IPR029052">
    <property type="entry name" value="Metallo-depent_PP-like"/>
</dbReference>
<dbReference type="Gene3D" id="2.60.40.1260">
    <property type="entry name" value="Lamin Tail domain"/>
    <property type="match status" value="1"/>
</dbReference>
<feature type="region of interest" description="Disordered" evidence="1">
    <location>
        <begin position="450"/>
        <end position="477"/>
    </location>
</feature>
<gene>
    <name evidence="4" type="ORF">H9815_17750</name>
</gene>
<dbReference type="PROSITE" id="PS51841">
    <property type="entry name" value="LTD"/>
    <property type="match status" value="2"/>
</dbReference>
<dbReference type="SUPFAM" id="SSF74853">
    <property type="entry name" value="Lamin A/C globular tail domain"/>
    <property type="match status" value="2"/>
</dbReference>
<evidence type="ECO:0000259" key="3">
    <source>
        <dbReference type="PROSITE" id="PS51841"/>
    </source>
</evidence>
<comment type="caution">
    <text evidence="4">The sequence shown here is derived from an EMBL/GenBank/DDBJ whole genome shotgun (WGS) entry which is preliminary data.</text>
</comment>
<feature type="domain" description="LTD" evidence="3">
    <location>
        <begin position="249"/>
        <end position="387"/>
    </location>
</feature>
<dbReference type="InterPro" id="IPR051918">
    <property type="entry name" value="STPP_CPPED1"/>
</dbReference>
<reference evidence="4" key="2">
    <citation type="submission" date="2021-04" db="EMBL/GenBank/DDBJ databases">
        <authorList>
            <person name="Gilroy R."/>
        </authorList>
    </citation>
    <scope>NUCLEOTIDE SEQUENCE</scope>
    <source>
        <strain evidence="4">ChiGjej4B4-7305</strain>
    </source>
</reference>
<dbReference type="Proteomes" id="UP000824037">
    <property type="component" value="Unassembled WGS sequence"/>
</dbReference>
<keyword evidence="2" id="KW-0812">Transmembrane</keyword>
<dbReference type="SUPFAM" id="SSF56300">
    <property type="entry name" value="Metallo-dependent phosphatases"/>
    <property type="match status" value="1"/>
</dbReference>